<comment type="caution">
    <text evidence="1">The sequence shown here is derived from an EMBL/GenBank/DDBJ whole genome shotgun (WGS) entry which is preliminary data.</text>
</comment>
<accession>A0A9D7SV64</accession>
<dbReference type="AlphaFoldDB" id="A0A9D7SV64"/>
<evidence type="ECO:0000313" key="2">
    <source>
        <dbReference type="Proteomes" id="UP000808337"/>
    </source>
</evidence>
<reference evidence="1 2" key="1">
    <citation type="submission" date="2020-10" db="EMBL/GenBank/DDBJ databases">
        <title>Connecting structure to function with the recovery of over 1000 high-quality activated sludge metagenome-assembled genomes encoding full-length rRNA genes using long-read sequencing.</title>
        <authorList>
            <person name="Singleton C.M."/>
            <person name="Petriglieri F."/>
            <person name="Kristensen J.M."/>
            <person name="Kirkegaard R.H."/>
            <person name="Michaelsen T.Y."/>
            <person name="Andersen M.H."/>
            <person name="Karst S.M."/>
            <person name="Dueholm M.S."/>
            <person name="Nielsen P.H."/>
            <person name="Albertsen M."/>
        </authorList>
    </citation>
    <scope>NUCLEOTIDE SEQUENCE [LARGE SCALE GENOMIC DNA]</scope>
    <source>
        <strain evidence="1">Ribe_18-Q3-R11-54_MAXAC.273</strain>
    </source>
</reference>
<protein>
    <recommendedName>
        <fullName evidence="3">Phospholipase D-like domain-containing protein</fullName>
    </recommendedName>
</protein>
<name>A0A9D7SV64_9BACT</name>
<sequence>MKLYQAYKSITDKIKPIDTAWFTTFNLDVELVEKFLLSQLIDKAPIELKTAEDYEGMNLELKGIDIKVWYDYRAMNTQSPKRTTVDFISTDPRSFFDSKSHNIVFHPKVIFLKGKGGAYLLSGSANLSISAWSTNKEAVMIKEIMHKENADEIIGFFDSLFTKNGLLSDAKTPLSAWRNKLSGGTSGWNFLSIACNRKKHSLIN</sequence>
<organism evidence="1 2">
    <name type="scientific">Candidatus Opimibacter skivensis</name>
    <dbReference type="NCBI Taxonomy" id="2982028"/>
    <lineage>
        <taxon>Bacteria</taxon>
        <taxon>Pseudomonadati</taxon>
        <taxon>Bacteroidota</taxon>
        <taxon>Saprospiria</taxon>
        <taxon>Saprospirales</taxon>
        <taxon>Saprospiraceae</taxon>
        <taxon>Candidatus Opimibacter</taxon>
    </lineage>
</organism>
<gene>
    <name evidence="1" type="ORF">IPP15_16175</name>
</gene>
<evidence type="ECO:0000313" key="1">
    <source>
        <dbReference type="EMBL" id="MBK9983880.1"/>
    </source>
</evidence>
<dbReference type="EMBL" id="JADKGY010000029">
    <property type="protein sequence ID" value="MBK9983880.1"/>
    <property type="molecule type" value="Genomic_DNA"/>
</dbReference>
<dbReference type="Gene3D" id="3.30.870.10">
    <property type="entry name" value="Endonuclease Chain A"/>
    <property type="match status" value="1"/>
</dbReference>
<dbReference type="SUPFAM" id="SSF56024">
    <property type="entry name" value="Phospholipase D/nuclease"/>
    <property type="match status" value="1"/>
</dbReference>
<dbReference type="Proteomes" id="UP000808337">
    <property type="component" value="Unassembled WGS sequence"/>
</dbReference>
<proteinExistence type="predicted"/>
<evidence type="ECO:0008006" key="3">
    <source>
        <dbReference type="Google" id="ProtNLM"/>
    </source>
</evidence>